<dbReference type="STRING" id="1715989.NITINOP_1607"/>
<proteinExistence type="predicted"/>
<name>A0A0S4KVQ8_9BACT</name>
<feature type="transmembrane region" description="Helical" evidence="1">
    <location>
        <begin position="101"/>
        <end position="127"/>
    </location>
</feature>
<sequence>MDQRRTIVLVGIIIVAAAFRLLPHPPNVTPIEALALFGGAVFADKRAAFLVPLTALLISDLAVGLISGNLSLGLHRLLPVVYGSFALMVCLGFWLRRRRRVLPIAGATVTGSTVFFVLTNVGVWALADLYPKSWDGLIACYIAAIAFFHHTVLGDARYVSLLFGGLALVERGWPLVREPELSSAR</sequence>
<dbReference type="Proteomes" id="UP000066284">
    <property type="component" value="Chromosome 1"/>
</dbReference>
<dbReference type="InterPro" id="IPR046487">
    <property type="entry name" value="DUF6580"/>
</dbReference>
<feature type="transmembrane region" description="Helical" evidence="1">
    <location>
        <begin position="77"/>
        <end position="95"/>
    </location>
</feature>
<feature type="transmembrane region" description="Helical" evidence="1">
    <location>
        <begin position="134"/>
        <end position="152"/>
    </location>
</feature>
<evidence type="ECO:0008006" key="4">
    <source>
        <dbReference type="Google" id="ProtNLM"/>
    </source>
</evidence>
<dbReference type="EMBL" id="LN885086">
    <property type="protein sequence ID" value="CUQ66582.1"/>
    <property type="molecule type" value="Genomic_DNA"/>
</dbReference>
<dbReference type="RefSeq" id="WP_062484578.1">
    <property type="nucleotide sequence ID" value="NZ_LN885086.1"/>
</dbReference>
<accession>A0A0S4KVQ8</accession>
<dbReference type="OrthoDB" id="9806699at2"/>
<evidence type="ECO:0000313" key="3">
    <source>
        <dbReference type="Proteomes" id="UP000066284"/>
    </source>
</evidence>
<keyword evidence="1" id="KW-1133">Transmembrane helix</keyword>
<evidence type="ECO:0000313" key="2">
    <source>
        <dbReference type="EMBL" id="CUQ66582.1"/>
    </source>
</evidence>
<dbReference type="KEGG" id="nio:NITINOP_1607"/>
<keyword evidence="1" id="KW-0812">Transmembrane</keyword>
<organism evidence="2 3">
    <name type="scientific">Candidatus Nitrospira inopinata</name>
    <dbReference type="NCBI Taxonomy" id="1715989"/>
    <lineage>
        <taxon>Bacteria</taxon>
        <taxon>Pseudomonadati</taxon>
        <taxon>Nitrospirota</taxon>
        <taxon>Nitrospiria</taxon>
        <taxon>Nitrospirales</taxon>
        <taxon>Nitrospiraceae</taxon>
        <taxon>Nitrospira</taxon>
    </lineage>
</organism>
<evidence type="ECO:0000256" key="1">
    <source>
        <dbReference type="SAM" id="Phobius"/>
    </source>
</evidence>
<dbReference type="AlphaFoldDB" id="A0A0S4KVQ8"/>
<keyword evidence="3" id="KW-1185">Reference proteome</keyword>
<keyword evidence="1" id="KW-0472">Membrane</keyword>
<protein>
    <recommendedName>
        <fullName evidence="4">Rod shape-determining protein MreD</fullName>
    </recommendedName>
</protein>
<gene>
    <name evidence="2" type="ORF">NITINOP_1607</name>
</gene>
<reference evidence="3" key="1">
    <citation type="submission" date="2015-09" db="EMBL/GenBank/DDBJ databases">
        <authorList>
            <person name="Daims H."/>
        </authorList>
    </citation>
    <scope>NUCLEOTIDE SEQUENCE [LARGE SCALE GENOMIC DNA]</scope>
</reference>
<dbReference type="Pfam" id="PF20221">
    <property type="entry name" value="DUF6580"/>
    <property type="match status" value="1"/>
</dbReference>